<keyword evidence="2" id="KW-1185">Reference proteome</keyword>
<dbReference type="EMBL" id="BSNG01000001">
    <property type="protein sequence ID" value="GLQ08846.1"/>
    <property type="molecule type" value="Genomic_DNA"/>
</dbReference>
<accession>A0ABQ5UE79</accession>
<reference evidence="1" key="2">
    <citation type="submission" date="2023-01" db="EMBL/GenBank/DDBJ databases">
        <title>Draft genome sequence of Devosia yakushimensis strain NBRC 103855.</title>
        <authorList>
            <person name="Sun Q."/>
            <person name="Mori K."/>
        </authorList>
    </citation>
    <scope>NUCLEOTIDE SEQUENCE</scope>
    <source>
        <strain evidence="1">NBRC 103855</strain>
    </source>
</reference>
<protein>
    <submittedName>
        <fullName evidence="1">Uncharacterized protein</fullName>
    </submittedName>
</protein>
<reference evidence="1" key="1">
    <citation type="journal article" date="2014" name="Int. J. Syst. Evol. Microbiol.">
        <title>Complete genome of a new Firmicutes species belonging to the dominant human colonic microbiota ('Ruminococcus bicirculans') reveals two chromosomes and a selective capacity to utilize plant glucans.</title>
        <authorList>
            <consortium name="NISC Comparative Sequencing Program"/>
            <person name="Wegmann U."/>
            <person name="Louis P."/>
            <person name="Goesmann A."/>
            <person name="Henrissat B."/>
            <person name="Duncan S.H."/>
            <person name="Flint H.J."/>
        </authorList>
    </citation>
    <scope>NUCLEOTIDE SEQUENCE</scope>
    <source>
        <strain evidence="1">NBRC 103855</strain>
    </source>
</reference>
<organism evidence="1 2">
    <name type="scientific">Devosia yakushimensis</name>
    <dbReference type="NCBI Taxonomy" id="470028"/>
    <lineage>
        <taxon>Bacteria</taxon>
        <taxon>Pseudomonadati</taxon>
        <taxon>Pseudomonadota</taxon>
        <taxon>Alphaproteobacteria</taxon>
        <taxon>Hyphomicrobiales</taxon>
        <taxon>Devosiaceae</taxon>
        <taxon>Devosia</taxon>
    </lineage>
</organism>
<comment type="caution">
    <text evidence="1">The sequence shown here is derived from an EMBL/GenBank/DDBJ whole genome shotgun (WGS) entry which is preliminary data.</text>
</comment>
<dbReference type="Proteomes" id="UP001161406">
    <property type="component" value="Unassembled WGS sequence"/>
</dbReference>
<evidence type="ECO:0000313" key="1">
    <source>
        <dbReference type="EMBL" id="GLQ08846.1"/>
    </source>
</evidence>
<name>A0ABQ5UE79_9HYPH</name>
<proteinExistence type="predicted"/>
<gene>
    <name evidence="1" type="ORF">GCM10007913_07780</name>
</gene>
<evidence type="ECO:0000313" key="2">
    <source>
        <dbReference type="Proteomes" id="UP001161406"/>
    </source>
</evidence>
<sequence>MNAGLDLDEFCELAQHFIILGDLFVVAAVRHIAEKLRHIAEELFAFAAIVLAIEHSKARKRALALVKFGHQVPRLLPRKIPSAAKWTATFLHGLKGAGRI</sequence>